<evidence type="ECO:0000256" key="1">
    <source>
        <dbReference type="SAM" id="MobiDB-lite"/>
    </source>
</evidence>
<feature type="region of interest" description="Disordered" evidence="1">
    <location>
        <begin position="100"/>
        <end position="130"/>
    </location>
</feature>
<gene>
    <name evidence="3" type="ORF">ACHAXA_007561</name>
</gene>
<comment type="caution">
    <text evidence="3">The sequence shown here is derived from an EMBL/GenBank/DDBJ whole genome shotgun (WGS) entry which is preliminary data.</text>
</comment>
<feature type="region of interest" description="Disordered" evidence="1">
    <location>
        <begin position="292"/>
        <end position="312"/>
    </location>
</feature>
<evidence type="ECO:0000313" key="4">
    <source>
        <dbReference type="Proteomes" id="UP001530377"/>
    </source>
</evidence>
<evidence type="ECO:0000256" key="2">
    <source>
        <dbReference type="SAM" id="Phobius"/>
    </source>
</evidence>
<evidence type="ECO:0000313" key="3">
    <source>
        <dbReference type="EMBL" id="KAL3827054.1"/>
    </source>
</evidence>
<keyword evidence="2" id="KW-0812">Transmembrane</keyword>
<name>A0ABD3SR22_9STRA</name>
<protein>
    <submittedName>
        <fullName evidence="3">Uncharacterized protein</fullName>
    </submittedName>
</protein>
<dbReference type="AlphaFoldDB" id="A0ABD3SR22"/>
<feature type="transmembrane region" description="Helical" evidence="2">
    <location>
        <begin position="142"/>
        <end position="164"/>
    </location>
</feature>
<keyword evidence="2" id="KW-0472">Membrane</keyword>
<reference evidence="3 4" key="1">
    <citation type="submission" date="2024-10" db="EMBL/GenBank/DDBJ databases">
        <title>Updated reference genomes for cyclostephanoid diatoms.</title>
        <authorList>
            <person name="Roberts W.R."/>
            <person name="Alverson A.J."/>
        </authorList>
    </citation>
    <scope>NUCLEOTIDE SEQUENCE [LARGE SCALE GENOMIC DNA]</scope>
    <source>
        <strain evidence="3 4">AJA228-03</strain>
    </source>
</reference>
<organism evidence="3 4">
    <name type="scientific">Cyclostephanos tholiformis</name>
    <dbReference type="NCBI Taxonomy" id="382380"/>
    <lineage>
        <taxon>Eukaryota</taxon>
        <taxon>Sar</taxon>
        <taxon>Stramenopiles</taxon>
        <taxon>Ochrophyta</taxon>
        <taxon>Bacillariophyta</taxon>
        <taxon>Coscinodiscophyceae</taxon>
        <taxon>Thalassiosirophycidae</taxon>
        <taxon>Stephanodiscales</taxon>
        <taxon>Stephanodiscaceae</taxon>
        <taxon>Cyclostephanos</taxon>
    </lineage>
</organism>
<feature type="compositionally biased region" description="Polar residues" evidence="1">
    <location>
        <begin position="112"/>
        <end position="130"/>
    </location>
</feature>
<proteinExistence type="predicted"/>
<sequence>MGGINGGNPDGDLEIFNRFSRIVREKFTGGDGSGGGKDRIDRIDAIYGRPEFASEKRILNEMNGMGLSRGMLSGVACFAFLRISPGMISRMLQRRAARGGWARGGDGDGIATTPSNPFHRSSSSGYEFDSPNNGRPGLMFRLFRLSLDAFTSLCVGAYASLYFIDKDKLMRKFAEIPLVEGRSLLSEELCGDFAREFKKFDRRIWDENHPYLTSGGMPDNASNKDDKNEFRNAIQGFVANCRRRDIYEREIRIERGCLSDDVHVSIPPPGVPSDIAVNLDDLLEEEEEYNGVGVNGDDYFDTPFDMGDDERD</sequence>
<accession>A0ABD3SR22</accession>
<keyword evidence="4" id="KW-1185">Reference proteome</keyword>
<dbReference type="EMBL" id="JALLPB020000009">
    <property type="protein sequence ID" value="KAL3827054.1"/>
    <property type="molecule type" value="Genomic_DNA"/>
</dbReference>
<dbReference type="Proteomes" id="UP001530377">
    <property type="component" value="Unassembled WGS sequence"/>
</dbReference>
<keyword evidence="2" id="KW-1133">Transmembrane helix</keyword>